<dbReference type="Gene3D" id="3.40.50.150">
    <property type="entry name" value="Vaccinia Virus protein VP39"/>
    <property type="match status" value="1"/>
</dbReference>
<protein>
    <submittedName>
        <fullName evidence="1">Uncharacterized protein</fullName>
    </submittedName>
</protein>
<dbReference type="AlphaFoldDB" id="A0A9P6EG84"/>
<sequence>MDSEDILQDALEFLGGSPVIDDSVIRYGPLELTVAPKEGKANTLLADHLFSPALFLAERIDQGLLDVKGKTVLELGAGCALPSLLLTASANPPSLVVVTDYPDEIILGNLKLNIKRNRGLVVPGCTVECCGYAWGSDPSELRNLCSAQGCNTVDKSGFDIMILSDLLHFFESHDVLVQSIQFMLSKSKSSRIYVGAGKYTREAVCENFLSKVADVGLMMEEIVNDEREWRGTLNVSNLSPEDLQVRKANCRFWIGQWAS</sequence>
<dbReference type="EMBL" id="MU157853">
    <property type="protein sequence ID" value="KAF9528434.1"/>
    <property type="molecule type" value="Genomic_DNA"/>
</dbReference>
<reference evidence="1" key="1">
    <citation type="submission" date="2020-11" db="EMBL/GenBank/DDBJ databases">
        <authorList>
            <consortium name="DOE Joint Genome Institute"/>
            <person name="Ahrendt S."/>
            <person name="Riley R."/>
            <person name="Andreopoulos W."/>
            <person name="Labutti K."/>
            <person name="Pangilinan J."/>
            <person name="Ruiz-Duenas F.J."/>
            <person name="Barrasa J.M."/>
            <person name="Sanchez-Garcia M."/>
            <person name="Camarero S."/>
            <person name="Miyauchi S."/>
            <person name="Serrano A."/>
            <person name="Linde D."/>
            <person name="Babiker R."/>
            <person name="Drula E."/>
            <person name="Ayuso-Fernandez I."/>
            <person name="Pacheco R."/>
            <person name="Padilla G."/>
            <person name="Ferreira P."/>
            <person name="Barriuso J."/>
            <person name="Kellner H."/>
            <person name="Castanera R."/>
            <person name="Alfaro M."/>
            <person name="Ramirez L."/>
            <person name="Pisabarro A.G."/>
            <person name="Kuo A."/>
            <person name="Tritt A."/>
            <person name="Lipzen A."/>
            <person name="He G."/>
            <person name="Yan M."/>
            <person name="Ng V."/>
            <person name="Cullen D."/>
            <person name="Martin F."/>
            <person name="Rosso M.-N."/>
            <person name="Henrissat B."/>
            <person name="Hibbett D."/>
            <person name="Martinez A.T."/>
            <person name="Grigoriev I.V."/>
        </authorList>
    </citation>
    <scope>NUCLEOTIDE SEQUENCE</scope>
    <source>
        <strain evidence="1">CBS 506.95</strain>
    </source>
</reference>
<dbReference type="InterPro" id="IPR029063">
    <property type="entry name" value="SAM-dependent_MTases_sf"/>
</dbReference>
<proteinExistence type="predicted"/>
<accession>A0A9P6EG84</accession>
<comment type="caution">
    <text evidence="1">The sequence shown here is derived from an EMBL/GenBank/DDBJ whole genome shotgun (WGS) entry which is preliminary data.</text>
</comment>
<name>A0A9P6EG84_9AGAR</name>
<dbReference type="OrthoDB" id="46564at2759"/>
<dbReference type="PANTHER" id="PTHR14614:SF104">
    <property type="entry name" value="N-METHYLTRANSFERASE, PUTATIVE (AFU_ORTHOLOGUE AFUA_1G17750)-RELATED"/>
    <property type="match status" value="1"/>
</dbReference>
<dbReference type="SUPFAM" id="SSF53335">
    <property type="entry name" value="S-adenosyl-L-methionine-dependent methyltransferases"/>
    <property type="match status" value="1"/>
</dbReference>
<evidence type="ECO:0000313" key="1">
    <source>
        <dbReference type="EMBL" id="KAF9528434.1"/>
    </source>
</evidence>
<dbReference type="GO" id="GO:0008757">
    <property type="term" value="F:S-adenosylmethionine-dependent methyltransferase activity"/>
    <property type="evidence" value="ECO:0007669"/>
    <property type="project" value="UniProtKB-ARBA"/>
</dbReference>
<keyword evidence="2" id="KW-1185">Reference proteome</keyword>
<dbReference type="Proteomes" id="UP000807306">
    <property type="component" value="Unassembled WGS sequence"/>
</dbReference>
<dbReference type="Pfam" id="PF10294">
    <property type="entry name" value="Methyltransf_16"/>
    <property type="match status" value="1"/>
</dbReference>
<gene>
    <name evidence="1" type="ORF">CPB83DRAFT_854613</name>
</gene>
<organism evidence="1 2">
    <name type="scientific">Crepidotus variabilis</name>
    <dbReference type="NCBI Taxonomy" id="179855"/>
    <lineage>
        <taxon>Eukaryota</taxon>
        <taxon>Fungi</taxon>
        <taxon>Dikarya</taxon>
        <taxon>Basidiomycota</taxon>
        <taxon>Agaricomycotina</taxon>
        <taxon>Agaricomycetes</taxon>
        <taxon>Agaricomycetidae</taxon>
        <taxon>Agaricales</taxon>
        <taxon>Agaricineae</taxon>
        <taxon>Crepidotaceae</taxon>
        <taxon>Crepidotus</taxon>
    </lineage>
</organism>
<dbReference type="PANTHER" id="PTHR14614">
    <property type="entry name" value="HEPATOCELLULAR CARCINOMA-ASSOCIATED ANTIGEN"/>
    <property type="match status" value="1"/>
</dbReference>
<evidence type="ECO:0000313" key="2">
    <source>
        <dbReference type="Proteomes" id="UP000807306"/>
    </source>
</evidence>
<dbReference type="GO" id="GO:0005737">
    <property type="term" value="C:cytoplasm"/>
    <property type="evidence" value="ECO:0007669"/>
    <property type="project" value="TreeGrafter"/>
</dbReference>
<dbReference type="InterPro" id="IPR019410">
    <property type="entry name" value="Methyltransf_16"/>
</dbReference>